<dbReference type="Gene3D" id="1.10.260.40">
    <property type="entry name" value="lambda repressor-like DNA-binding domains"/>
    <property type="match status" value="1"/>
</dbReference>
<evidence type="ECO:0000259" key="1">
    <source>
        <dbReference type="PROSITE" id="PS50943"/>
    </source>
</evidence>
<sequence>MTMVDFASELGISRSHLNDIEKGNKAVSPQKAVEYAQILGYSEQQFVRLALQDLLDRYELPYSVELSKNSRGL</sequence>
<feature type="domain" description="HTH cro/C1-type" evidence="1">
    <location>
        <begin position="1"/>
        <end position="46"/>
    </location>
</feature>
<evidence type="ECO:0000313" key="2">
    <source>
        <dbReference type="EMBL" id="SMF27286.1"/>
    </source>
</evidence>
<dbReference type="EMBL" id="FWZT01000008">
    <property type="protein sequence ID" value="SMF27286.1"/>
    <property type="molecule type" value="Genomic_DNA"/>
</dbReference>
<dbReference type="CDD" id="cd00093">
    <property type="entry name" value="HTH_XRE"/>
    <property type="match status" value="1"/>
</dbReference>
<dbReference type="AlphaFoldDB" id="A0A1Y6BT66"/>
<accession>A0A1Y6BT66</accession>
<name>A0A1Y6BT66_9BACT</name>
<proteinExistence type="predicted"/>
<protein>
    <submittedName>
        <fullName evidence="2">Helix-turn-helix</fullName>
    </submittedName>
</protein>
<evidence type="ECO:0000313" key="3">
    <source>
        <dbReference type="Proteomes" id="UP000192907"/>
    </source>
</evidence>
<keyword evidence="3" id="KW-1185">Reference proteome</keyword>
<organism evidence="2 3">
    <name type="scientific">Pseudobacteriovorax antillogorgiicola</name>
    <dbReference type="NCBI Taxonomy" id="1513793"/>
    <lineage>
        <taxon>Bacteria</taxon>
        <taxon>Pseudomonadati</taxon>
        <taxon>Bdellovibrionota</taxon>
        <taxon>Oligoflexia</taxon>
        <taxon>Oligoflexales</taxon>
        <taxon>Pseudobacteriovoracaceae</taxon>
        <taxon>Pseudobacteriovorax</taxon>
    </lineage>
</organism>
<dbReference type="PROSITE" id="PS50943">
    <property type="entry name" value="HTH_CROC1"/>
    <property type="match status" value="1"/>
</dbReference>
<dbReference type="OrthoDB" id="5645441at2"/>
<dbReference type="Proteomes" id="UP000192907">
    <property type="component" value="Unassembled WGS sequence"/>
</dbReference>
<dbReference type="InterPro" id="IPR001387">
    <property type="entry name" value="Cro/C1-type_HTH"/>
</dbReference>
<gene>
    <name evidence="2" type="ORF">SAMN06296036_108207</name>
</gene>
<dbReference type="STRING" id="1513793.SAMN06296036_108207"/>
<dbReference type="Pfam" id="PF01381">
    <property type="entry name" value="HTH_3"/>
    <property type="match status" value="1"/>
</dbReference>
<dbReference type="SUPFAM" id="SSF47413">
    <property type="entry name" value="lambda repressor-like DNA-binding domains"/>
    <property type="match status" value="1"/>
</dbReference>
<dbReference type="GO" id="GO:0003677">
    <property type="term" value="F:DNA binding"/>
    <property type="evidence" value="ECO:0007669"/>
    <property type="project" value="InterPro"/>
</dbReference>
<reference evidence="3" key="1">
    <citation type="submission" date="2017-04" db="EMBL/GenBank/DDBJ databases">
        <authorList>
            <person name="Varghese N."/>
            <person name="Submissions S."/>
        </authorList>
    </citation>
    <scope>NUCLEOTIDE SEQUENCE [LARGE SCALE GENOMIC DNA]</scope>
    <source>
        <strain evidence="3">RKEM611</strain>
    </source>
</reference>
<dbReference type="InterPro" id="IPR010982">
    <property type="entry name" value="Lambda_DNA-bd_dom_sf"/>
</dbReference>